<dbReference type="Pfam" id="PF08016">
    <property type="entry name" value="PKD_channel"/>
    <property type="match status" value="1"/>
</dbReference>
<dbReference type="Gene3D" id="1.10.287.70">
    <property type="match status" value="1"/>
</dbReference>
<dbReference type="Proteomes" id="UP000815325">
    <property type="component" value="Unassembled WGS sequence"/>
</dbReference>
<reference evidence="8" key="1">
    <citation type="submission" date="2017-08" db="EMBL/GenBank/DDBJ databases">
        <authorList>
            <person name="Polle J.E."/>
            <person name="Barry K."/>
            <person name="Cushman J."/>
            <person name="Schmutz J."/>
            <person name="Tran D."/>
            <person name="Hathwaick L.T."/>
            <person name="Yim W.C."/>
            <person name="Jenkins J."/>
            <person name="Mckie-Krisberg Z.M."/>
            <person name="Prochnik S."/>
            <person name="Lindquist E."/>
            <person name="Dockter R.B."/>
            <person name="Adam C."/>
            <person name="Molina H."/>
            <person name="Bunkerborg J."/>
            <person name="Jin E."/>
            <person name="Buchheim M."/>
            <person name="Magnuson J."/>
        </authorList>
    </citation>
    <scope>NUCLEOTIDE SEQUENCE</scope>
    <source>
        <strain evidence="8">CCAP 19/18</strain>
    </source>
</reference>
<evidence type="ECO:0000256" key="3">
    <source>
        <dbReference type="ARBA" id="ARBA00022989"/>
    </source>
</evidence>
<proteinExistence type="predicted"/>
<comment type="caution">
    <text evidence="8">The sequence shown here is derived from an EMBL/GenBank/DDBJ whole genome shotgun (WGS) entry which is preliminary data.</text>
</comment>
<name>A0ABQ7GJ00_DUNSA</name>
<keyword evidence="3 6" id="KW-1133">Transmembrane helix</keyword>
<keyword evidence="2 6" id="KW-0812">Transmembrane</keyword>
<feature type="domain" description="Polycystin cation channel PKD1/PKD2" evidence="7">
    <location>
        <begin position="1365"/>
        <end position="1512"/>
    </location>
</feature>
<comment type="subcellular location">
    <subcellularLocation>
        <location evidence="1">Membrane</location>
        <topology evidence="1">Multi-pass membrane protein</topology>
    </subcellularLocation>
</comment>
<dbReference type="InterPro" id="IPR051223">
    <property type="entry name" value="Polycystin"/>
</dbReference>
<dbReference type="PANTHER" id="PTHR10877">
    <property type="entry name" value="POLYCYSTIN FAMILY MEMBER"/>
    <property type="match status" value="1"/>
</dbReference>
<keyword evidence="9" id="KW-1185">Reference proteome</keyword>
<dbReference type="EMBL" id="MU069748">
    <property type="protein sequence ID" value="KAF5834587.1"/>
    <property type="molecule type" value="Genomic_DNA"/>
</dbReference>
<dbReference type="InterPro" id="IPR013122">
    <property type="entry name" value="PKD1_2_channel"/>
</dbReference>
<gene>
    <name evidence="8" type="ORF">DUNSADRAFT_8712</name>
</gene>
<evidence type="ECO:0000256" key="1">
    <source>
        <dbReference type="ARBA" id="ARBA00004141"/>
    </source>
</evidence>
<evidence type="ECO:0000256" key="5">
    <source>
        <dbReference type="SAM" id="MobiDB-lite"/>
    </source>
</evidence>
<sequence>MYGSRRHPNATSSAVLEEEEPADADATISAEGGGGDIAAPNEQHTQVAATPRPETYHAHQIVRELYARYLKQRERYRGYRNLFVFLGFMALFMAILFTQRQANASFQVHRTLSDVLVPQDDVMGNVNQLHRWLRGVFEDLMQQTSWNLCPTVGTDVAFSRGCYYAQDKTFNSLSGTFAEVLDDVPDGSWNLIMRRDIFRKTSGSVMDYGKVLSVSYYYRVYIAAVTAMAEQNTEINMLEDARTFIGDPNDYDSNGNSNSTRRSLLSSHMAEDYTPEFFPWLKEEIMNAEEFGGGLLTDKADFYLQSFVNATCGCWDVKVEEDSDRTFGEAASTNNTRDLPLLLEPFALGFNPPGSKEELNNRICTANGVDVDTVQLYEPVNGHWQKQDDEGKWAPSGNPDLNLLEEVNESNKTRVCQAMYDFGLRMREKHTNVIRKLLVDERLGDQRTRGKIAARVGLRDSLRSWIESNQRELFEPIFISPRGSFVFGQDDNGNPYMLSARLSLLQTQFVRGTYNVTPPVSLKLTRRAIYDEKPLATIPEMYERATARIAEVKEIQEQLLNFPVPPDASTDYPANIKVRDVIQGFAAALDLDMDGIECEKEREDAKFKPCMTLDLGEGYGTVVISNNTVPDAENPAFATVGTRQSGADEEAGDTAVAVNALSGQGRGGVAMQLSTYDENEGVRTLLKPTNFFDTKSSHVQEQGIRTAYVMQQWDGGKDAYLRLRLLPDSMHPEGRGRKYSGTCQVHRNLTCENLQPQQEAEFMKPFNCTDDQGYVEGDLSSADYRQRCEMRCTRRRDCNALCHCTEDCRKTQGIGGYCECQACTDLPLDATTDESFQDLVRDSDTKAGKTKENIALNLEPESNSRRSLLQDLDTTELLQQISTIKKQQAQITKDMSSLTSQVDISNQLASERANDNPVLAVIREVRQLIRSGQDRVESRLDEILGRQSRSLEVAQRSTDALNSIRGLAERQVEAQRSLQSTVDRQLSAIQSKIDAGSISAQEALYEWKRTRRNSAVDRRRNKLANEAVNKLPTADNIFELDNGNKLKENVPRERNVGLTNRVIAGLLLHQVRTRDENCTDSKFFKIQESCAGPRTIASYGTDPVFKRGTRLFNPDFDDAEQELLVQFYNCSTLSDPTYNVTFDTQVANQEPFCAELYSSQDLPYAFHHFPLEGKEPGFPVFFDINLSEDEAQNWNTYLEEGLFIDQHTKLVTAQLMTYNAPLRVFGYFEVNFMFSEGGSIQVEHRLDTVRVELYCTSGEEARYAFEIILSIWIYVMTFKNLWQIVQTQQREGNFLKFFLSGWNWTELISNGLLTACISIWWHFVVAHQRNFDLELRHNVYETLAPQANYLALRDDGTKMVNLWEDFKGLIGVIETLDLYFMLGGINILLLMVRMLKLMDFQPRLGVVTRSLWLAGPDLIHFAFVFFMVFVGYAMLAHLIFGNAIEKFQTFDNSVNTCFEILLGEISVNDQLRDLGGLQAIAGAFFFWTYMLLVFMVLLNFLLAIIVDAFSEVKEQTHETVGIHTELYQLGREKLHSIMSLVKPNYIADTKVEAMLKQWAVGEEEEQKEKEKPETSLKLLTVMNEDLDEKDLELVLLQCLKDAPKEEEEDPEKEKSLKHRLLSCLPGRRKLKANEAQVEQAARFIVDRFGIPTVVEEEEEEVDESAGLRDALRTMRERARQEALARGEQDAQDAQGGVDKASYERLVRERDEALRRCEQLGAGVGPSGGPADTAVLEAAERDQLAAALDRLSGVQRLLADSQATLIADQQRLAQLVAQINAERKD</sequence>
<feature type="transmembrane region" description="Helical" evidence="6">
    <location>
        <begin position="1303"/>
        <end position="1323"/>
    </location>
</feature>
<evidence type="ECO:0000313" key="9">
    <source>
        <dbReference type="Proteomes" id="UP000815325"/>
    </source>
</evidence>
<protein>
    <recommendedName>
        <fullName evidence="7">Polycystin cation channel PKD1/PKD2 domain-containing protein</fullName>
    </recommendedName>
</protein>
<evidence type="ECO:0000256" key="6">
    <source>
        <dbReference type="SAM" id="Phobius"/>
    </source>
</evidence>
<organism evidence="8 9">
    <name type="scientific">Dunaliella salina</name>
    <name type="common">Green alga</name>
    <name type="synonym">Protococcus salinus</name>
    <dbReference type="NCBI Taxonomy" id="3046"/>
    <lineage>
        <taxon>Eukaryota</taxon>
        <taxon>Viridiplantae</taxon>
        <taxon>Chlorophyta</taxon>
        <taxon>core chlorophytes</taxon>
        <taxon>Chlorophyceae</taxon>
        <taxon>CS clade</taxon>
        <taxon>Chlamydomonadales</taxon>
        <taxon>Dunaliellaceae</taxon>
        <taxon>Dunaliella</taxon>
    </lineage>
</organism>
<feature type="transmembrane region" description="Helical" evidence="6">
    <location>
        <begin position="78"/>
        <end position="97"/>
    </location>
</feature>
<evidence type="ECO:0000256" key="4">
    <source>
        <dbReference type="ARBA" id="ARBA00023136"/>
    </source>
</evidence>
<feature type="region of interest" description="Disordered" evidence="5">
    <location>
        <begin position="1"/>
        <end position="40"/>
    </location>
</feature>
<evidence type="ECO:0000313" key="8">
    <source>
        <dbReference type="EMBL" id="KAF5834587.1"/>
    </source>
</evidence>
<feature type="transmembrane region" description="Helical" evidence="6">
    <location>
        <begin position="1418"/>
        <end position="1440"/>
    </location>
</feature>
<dbReference type="PANTHER" id="PTHR10877:SF183">
    <property type="entry name" value="AT14535P-RELATED"/>
    <property type="match status" value="1"/>
</dbReference>
<evidence type="ECO:0000256" key="2">
    <source>
        <dbReference type="ARBA" id="ARBA00022692"/>
    </source>
</evidence>
<accession>A0ABQ7GJ00</accession>
<evidence type="ECO:0000259" key="7">
    <source>
        <dbReference type="Pfam" id="PF08016"/>
    </source>
</evidence>
<feature type="transmembrane region" description="Helical" evidence="6">
    <location>
        <begin position="1484"/>
        <end position="1506"/>
    </location>
</feature>
<keyword evidence="4 6" id="KW-0472">Membrane</keyword>
<feature type="transmembrane region" description="Helical" evidence="6">
    <location>
        <begin position="1378"/>
        <end position="1397"/>
    </location>
</feature>